<gene>
    <name evidence="2" type="ORF">GCM10022295_01610</name>
</gene>
<name>A0ABP6UZT3_9ACTN</name>
<evidence type="ECO:0000313" key="2">
    <source>
        <dbReference type="EMBL" id="GAA3523722.1"/>
    </source>
</evidence>
<protein>
    <submittedName>
        <fullName evidence="2">Uncharacterized protein</fullName>
    </submittedName>
</protein>
<accession>A0ABP6UZT3</accession>
<proteinExistence type="predicted"/>
<organism evidence="2 3">
    <name type="scientific">Streptomyces osmaniensis</name>
    <dbReference type="NCBI Taxonomy" id="593134"/>
    <lineage>
        <taxon>Bacteria</taxon>
        <taxon>Bacillati</taxon>
        <taxon>Actinomycetota</taxon>
        <taxon>Actinomycetes</taxon>
        <taxon>Kitasatosporales</taxon>
        <taxon>Streptomycetaceae</taxon>
        <taxon>Streptomyces</taxon>
    </lineage>
</organism>
<evidence type="ECO:0000313" key="3">
    <source>
        <dbReference type="Proteomes" id="UP001500707"/>
    </source>
</evidence>
<reference evidence="3" key="1">
    <citation type="journal article" date="2019" name="Int. J. Syst. Evol. Microbiol.">
        <title>The Global Catalogue of Microorganisms (GCM) 10K type strain sequencing project: providing services to taxonomists for standard genome sequencing and annotation.</title>
        <authorList>
            <consortium name="The Broad Institute Genomics Platform"/>
            <consortium name="The Broad Institute Genome Sequencing Center for Infectious Disease"/>
            <person name="Wu L."/>
            <person name="Ma J."/>
        </authorList>
    </citation>
    <scope>NUCLEOTIDE SEQUENCE [LARGE SCALE GENOMIC DNA]</scope>
    <source>
        <strain evidence="3">JCM 17656</strain>
    </source>
</reference>
<keyword evidence="3" id="KW-1185">Reference proteome</keyword>
<dbReference type="Proteomes" id="UP001500707">
    <property type="component" value="Unassembled WGS sequence"/>
</dbReference>
<dbReference type="EMBL" id="BAABCE010000001">
    <property type="protein sequence ID" value="GAA3523722.1"/>
    <property type="molecule type" value="Genomic_DNA"/>
</dbReference>
<evidence type="ECO:0000256" key="1">
    <source>
        <dbReference type="SAM" id="MobiDB-lite"/>
    </source>
</evidence>
<sequence>MQSDVGNRAAARAVGEAHSAESSTSCPDRVSLESLSHLGERKVMRVSSADNLTSADFQSCVG</sequence>
<feature type="region of interest" description="Disordered" evidence="1">
    <location>
        <begin position="1"/>
        <end position="32"/>
    </location>
</feature>
<comment type="caution">
    <text evidence="2">The sequence shown here is derived from an EMBL/GenBank/DDBJ whole genome shotgun (WGS) entry which is preliminary data.</text>
</comment>